<dbReference type="InterPro" id="IPR001471">
    <property type="entry name" value="AP2/ERF_dom"/>
</dbReference>
<comment type="subcellular location">
    <subcellularLocation>
        <location evidence="1">Nucleus</location>
    </subcellularLocation>
</comment>
<sequence>MFLVLKVANPGDIGGFIRFPAAPGGRENTTTTTTTTTTAAQPYQRTLESWESLLQPNFLPSAAVAAPQPMFSGFSQTREMPAMVPMLTQPVPGQTYGTEWSFRHDPSGGGGGSGSIQYSPSSPYSSSSSGSWAGQKRRRDQEDSVTQFPEQVQRIYGSFGESLLSLKTEAPPFTTTVEQPPPAVPPPETSTEETGEKRRRYRGVRQRPWGKWAAEIRDPHKAARVWLGTFETAEAAARAYDEAALRFRGNKAKLNFPETVRNLPAATTTTTNHNTSGGATTSILPKPTFSNI</sequence>
<dbReference type="CDD" id="cd00018">
    <property type="entry name" value="AP2"/>
    <property type="match status" value="1"/>
</dbReference>
<accession>A0ABD1S9J1</accession>
<reference evidence="10" key="1">
    <citation type="submission" date="2024-07" db="EMBL/GenBank/DDBJ databases">
        <title>Two chromosome-level genome assemblies of Korean endemic species Abeliophyllum distichum and Forsythia ovata (Oleaceae).</title>
        <authorList>
            <person name="Jang H."/>
        </authorList>
    </citation>
    <scope>NUCLEOTIDE SEQUENCE [LARGE SCALE GENOMIC DNA]</scope>
</reference>
<dbReference type="Pfam" id="PF00847">
    <property type="entry name" value="AP2"/>
    <property type="match status" value="1"/>
</dbReference>
<dbReference type="FunFam" id="3.30.730.10:FF:000001">
    <property type="entry name" value="Ethylene-responsive transcription factor 2"/>
    <property type="match status" value="1"/>
</dbReference>
<evidence type="ECO:0000256" key="4">
    <source>
        <dbReference type="ARBA" id="ARBA00023125"/>
    </source>
</evidence>
<evidence type="ECO:0000256" key="3">
    <source>
        <dbReference type="ARBA" id="ARBA00023015"/>
    </source>
</evidence>
<feature type="domain" description="AP2/ERF" evidence="8">
    <location>
        <begin position="200"/>
        <end position="257"/>
    </location>
</feature>
<keyword evidence="3" id="KW-0805">Transcription regulation</keyword>
<dbReference type="AlphaFoldDB" id="A0ABD1S9J1"/>
<keyword evidence="5" id="KW-0804">Transcription</keyword>
<feature type="region of interest" description="Disordered" evidence="7">
    <location>
        <begin position="267"/>
        <end position="292"/>
    </location>
</feature>
<evidence type="ECO:0000259" key="8">
    <source>
        <dbReference type="PROSITE" id="PS51032"/>
    </source>
</evidence>
<evidence type="ECO:0000256" key="1">
    <source>
        <dbReference type="ARBA" id="ARBA00004123"/>
    </source>
</evidence>
<evidence type="ECO:0000256" key="5">
    <source>
        <dbReference type="ARBA" id="ARBA00023163"/>
    </source>
</evidence>
<keyword evidence="10" id="KW-1185">Reference proteome</keyword>
<evidence type="ECO:0000313" key="10">
    <source>
        <dbReference type="Proteomes" id="UP001604336"/>
    </source>
</evidence>
<dbReference type="GO" id="GO:0003677">
    <property type="term" value="F:DNA binding"/>
    <property type="evidence" value="ECO:0007669"/>
    <property type="project" value="UniProtKB-KW"/>
</dbReference>
<proteinExistence type="predicted"/>
<feature type="region of interest" description="Disordered" evidence="7">
    <location>
        <begin position="95"/>
        <end position="148"/>
    </location>
</feature>
<keyword evidence="6" id="KW-0539">Nucleus</keyword>
<keyword evidence="2" id="KW-0611">Plant defense</keyword>
<dbReference type="PROSITE" id="PS51032">
    <property type="entry name" value="AP2_ERF"/>
    <property type="match status" value="1"/>
</dbReference>
<dbReference type="EMBL" id="JBFOLK010000007">
    <property type="protein sequence ID" value="KAL2497068.1"/>
    <property type="molecule type" value="Genomic_DNA"/>
</dbReference>
<feature type="region of interest" description="Disordered" evidence="7">
    <location>
        <begin position="172"/>
        <end position="203"/>
    </location>
</feature>
<dbReference type="PANTHER" id="PTHR31190">
    <property type="entry name" value="DNA-BINDING DOMAIN"/>
    <property type="match status" value="1"/>
</dbReference>
<name>A0ABD1S9J1_9LAMI</name>
<feature type="compositionally biased region" description="Low complexity" evidence="7">
    <location>
        <begin position="115"/>
        <end position="131"/>
    </location>
</feature>
<organism evidence="9 10">
    <name type="scientific">Abeliophyllum distichum</name>
    <dbReference type="NCBI Taxonomy" id="126358"/>
    <lineage>
        <taxon>Eukaryota</taxon>
        <taxon>Viridiplantae</taxon>
        <taxon>Streptophyta</taxon>
        <taxon>Embryophyta</taxon>
        <taxon>Tracheophyta</taxon>
        <taxon>Spermatophyta</taxon>
        <taxon>Magnoliopsida</taxon>
        <taxon>eudicotyledons</taxon>
        <taxon>Gunneridae</taxon>
        <taxon>Pentapetalae</taxon>
        <taxon>asterids</taxon>
        <taxon>lamiids</taxon>
        <taxon>Lamiales</taxon>
        <taxon>Oleaceae</taxon>
        <taxon>Forsythieae</taxon>
        <taxon>Abeliophyllum</taxon>
    </lineage>
</organism>
<dbReference type="InterPro" id="IPR036955">
    <property type="entry name" value="AP2/ERF_dom_sf"/>
</dbReference>
<feature type="compositionally biased region" description="Low complexity" evidence="7">
    <location>
        <begin position="267"/>
        <end position="282"/>
    </location>
</feature>
<feature type="compositionally biased region" description="Pro residues" evidence="7">
    <location>
        <begin position="179"/>
        <end position="188"/>
    </location>
</feature>
<dbReference type="PANTHER" id="PTHR31190:SF421">
    <property type="entry name" value="ETHYLENE-RESPONSIVE TRANSCRIPTION FACTOR ERF110"/>
    <property type="match status" value="1"/>
</dbReference>
<dbReference type="GO" id="GO:0005634">
    <property type="term" value="C:nucleus"/>
    <property type="evidence" value="ECO:0007669"/>
    <property type="project" value="UniProtKB-SubCell"/>
</dbReference>
<dbReference type="Proteomes" id="UP001604336">
    <property type="component" value="Unassembled WGS sequence"/>
</dbReference>
<gene>
    <name evidence="9" type="ORF">Adt_22618</name>
</gene>
<dbReference type="GO" id="GO:0006952">
    <property type="term" value="P:defense response"/>
    <property type="evidence" value="ECO:0007669"/>
    <property type="project" value="UniProtKB-KW"/>
</dbReference>
<comment type="caution">
    <text evidence="9">The sequence shown here is derived from an EMBL/GenBank/DDBJ whole genome shotgun (WGS) entry which is preliminary data.</text>
</comment>
<evidence type="ECO:0000256" key="6">
    <source>
        <dbReference type="ARBA" id="ARBA00023242"/>
    </source>
</evidence>
<evidence type="ECO:0000256" key="2">
    <source>
        <dbReference type="ARBA" id="ARBA00022821"/>
    </source>
</evidence>
<dbReference type="PRINTS" id="PR00367">
    <property type="entry name" value="ETHRSPELEMNT"/>
</dbReference>
<dbReference type="InterPro" id="IPR044808">
    <property type="entry name" value="ERF_plant"/>
</dbReference>
<evidence type="ECO:0000256" key="7">
    <source>
        <dbReference type="SAM" id="MobiDB-lite"/>
    </source>
</evidence>
<evidence type="ECO:0000313" key="9">
    <source>
        <dbReference type="EMBL" id="KAL2497068.1"/>
    </source>
</evidence>
<dbReference type="SUPFAM" id="SSF54171">
    <property type="entry name" value="DNA-binding domain"/>
    <property type="match status" value="1"/>
</dbReference>
<dbReference type="Gene3D" id="3.30.730.10">
    <property type="entry name" value="AP2/ERF domain"/>
    <property type="match status" value="1"/>
</dbReference>
<protein>
    <submittedName>
        <fullName evidence="9">Ethylene-responsive transcription factor ABR1-like</fullName>
    </submittedName>
</protein>
<dbReference type="SMART" id="SM00380">
    <property type="entry name" value="AP2"/>
    <property type="match status" value="1"/>
</dbReference>
<dbReference type="InterPro" id="IPR016177">
    <property type="entry name" value="DNA-bd_dom_sf"/>
</dbReference>
<keyword evidence="4" id="KW-0238">DNA-binding</keyword>